<evidence type="ECO:0000256" key="1">
    <source>
        <dbReference type="SAM" id="SignalP"/>
    </source>
</evidence>
<proteinExistence type="predicted"/>
<dbReference type="RefSeq" id="WP_123086084.1">
    <property type="nucleotide sequence ID" value="NZ_RIBS01000001.1"/>
</dbReference>
<feature type="chain" id="PRO_5018210013" description="DUF4148 domain-containing protein" evidence="1">
    <location>
        <begin position="21"/>
        <end position="108"/>
    </location>
</feature>
<dbReference type="EMBL" id="RIBS01000001">
    <property type="protein sequence ID" value="RNF85962.1"/>
    <property type="molecule type" value="Genomic_DNA"/>
</dbReference>
<reference evidence="2 3" key="1">
    <citation type="submission" date="2018-11" db="EMBL/GenBank/DDBJ databases">
        <title>Lysobacter cryohumiis sp. nov., isolated from soil in the Tianshan Mountains, Xinjiang, China.</title>
        <authorList>
            <person name="Luo Y."/>
            <person name="Sheng H."/>
        </authorList>
    </citation>
    <scope>NUCLEOTIDE SEQUENCE [LARGE SCALE GENOMIC DNA]</scope>
    <source>
        <strain evidence="2 3">ZS60</strain>
    </source>
</reference>
<evidence type="ECO:0008006" key="4">
    <source>
        <dbReference type="Google" id="ProtNLM"/>
    </source>
</evidence>
<accession>A0A3M8T5E3</accession>
<sequence>MNAKAAFIAVALVAAAPAYAGDLSLIAQQTGLSERKVQMLMGNRTPFAEYTRSYERAREQFENALGKERAADLLAGRTITLDIPRDARVATTNQAPERHVAVVEAPAR</sequence>
<dbReference type="OrthoDB" id="5988399at2"/>
<dbReference type="AlphaFoldDB" id="A0A3M8T5E3"/>
<comment type="caution">
    <text evidence="2">The sequence shown here is derived from an EMBL/GenBank/DDBJ whole genome shotgun (WGS) entry which is preliminary data.</text>
</comment>
<organism evidence="2 3">
    <name type="scientific">Montanilutibacter psychrotolerans</name>
    <dbReference type="NCBI Taxonomy" id="1327343"/>
    <lineage>
        <taxon>Bacteria</taxon>
        <taxon>Pseudomonadati</taxon>
        <taxon>Pseudomonadota</taxon>
        <taxon>Gammaproteobacteria</taxon>
        <taxon>Lysobacterales</taxon>
        <taxon>Lysobacteraceae</taxon>
        <taxon>Montanilutibacter</taxon>
    </lineage>
</organism>
<protein>
    <recommendedName>
        <fullName evidence="4">DUF4148 domain-containing protein</fullName>
    </recommendedName>
</protein>
<keyword evidence="3" id="KW-1185">Reference proteome</keyword>
<evidence type="ECO:0000313" key="2">
    <source>
        <dbReference type="EMBL" id="RNF85962.1"/>
    </source>
</evidence>
<dbReference type="Proteomes" id="UP000267049">
    <property type="component" value="Unassembled WGS sequence"/>
</dbReference>
<name>A0A3M8T5E3_9GAMM</name>
<evidence type="ECO:0000313" key="3">
    <source>
        <dbReference type="Proteomes" id="UP000267049"/>
    </source>
</evidence>
<keyword evidence="1" id="KW-0732">Signal</keyword>
<gene>
    <name evidence="2" type="ORF">EER27_00545</name>
</gene>
<feature type="signal peptide" evidence="1">
    <location>
        <begin position="1"/>
        <end position="20"/>
    </location>
</feature>